<organism evidence="1 2">
    <name type="scientific">Boothiomyces macroporosus</name>
    <dbReference type="NCBI Taxonomy" id="261099"/>
    <lineage>
        <taxon>Eukaryota</taxon>
        <taxon>Fungi</taxon>
        <taxon>Fungi incertae sedis</taxon>
        <taxon>Chytridiomycota</taxon>
        <taxon>Chytridiomycota incertae sedis</taxon>
        <taxon>Chytridiomycetes</taxon>
        <taxon>Rhizophydiales</taxon>
        <taxon>Terramycetaceae</taxon>
        <taxon>Boothiomyces</taxon>
    </lineage>
</organism>
<evidence type="ECO:0000313" key="1">
    <source>
        <dbReference type="EMBL" id="KAJ3256110.1"/>
    </source>
</evidence>
<dbReference type="EMBL" id="JADGKB010000055">
    <property type="protein sequence ID" value="KAJ3256110.1"/>
    <property type="molecule type" value="Genomic_DNA"/>
</dbReference>
<sequence length="473" mass="54471">MNLNFVIVTNDKQEAESIQVQNLDIKPFKTVGQAICWYFCNFYYQYVPRYSIQIDQQPLNPYTPLDGLLADEDCDPKIIVKILRQDCLIIMRDITTGVLDGVFELDDPEFESKYTSSITCKPSFVECCFIGSEMVPLMVSNLDNCTFFHVSEFVFDTNSAILGEFNIDPASFWSADTSYAILQSLIYYRKVEKIEFPVHETKEFLELLGFLITGNTRLRNIILYGVSSSITLDILSNALKGNTSVESIFLQINDRSNDIELCHIKELLYSIVPNPSFQYFYVTKRFQGDDIELQAIFNLLGKSYIRYCGISLNNSMEFLSYFALKSTTVIYPMTVKFMVDEGVLDEENVYNRTGPSELEELGWPLVNSNAESNIRREANLDEIARLLVEIGRKLLLFDLDYTIKLQILESICKQYSSVFKPIILAVLNIETRLTEPRLFNFRRLARICNGNEPANPKTANIDLLQQYDTRYIY</sequence>
<reference evidence="1" key="1">
    <citation type="submission" date="2020-05" db="EMBL/GenBank/DDBJ databases">
        <title>Phylogenomic resolution of chytrid fungi.</title>
        <authorList>
            <person name="Stajich J.E."/>
            <person name="Amses K."/>
            <person name="Simmons R."/>
            <person name="Seto K."/>
            <person name="Myers J."/>
            <person name="Bonds A."/>
            <person name="Quandt C.A."/>
            <person name="Barry K."/>
            <person name="Liu P."/>
            <person name="Grigoriev I."/>
            <person name="Longcore J.E."/>
            <person name="James T.Y."/>
        </authorList>
    </citation>
    <scope>NUCLEOTIDE SEQUENCE</scope>
    <source>
        <strain evidence="1">PLAUS21</strain>
    </source>
</reference>
<gene>
    <name evidence="1" type="ORF">HK103_005679</name>
</gene>
<dbReference type="AlphaFoldDB" id="A0AAD5UHN8"/>
<protein>
    <submittedName>
        <fullName evidence="1">Uncharacterized protein</fullName>
    </submittedName>
</protein>
<accession>A0AAD5UHN8</accession>
<comment type="caution">
    <text evidence="1">The sequence shown here is derived from an EMBL/GenBank/DDBJ whole genome shotgun (WGS) entry which is preliminary data.</text>
</comment>
<dbReference type="Proteomes" id="UP001210925">
    <property type="component" value="Unassembled WGS sequence"/>
</dbReference>
<proteinExistence type="predicted"/>
<evidence type="ECO:0000313" key="2">
    <source>
        <dbReference type="Proteomes" id="UP001210925"/>
    </source>
</evidence>
<keyword evidence="2" id="KW-1185">Reference proteome</keyword>
<name>A0AAD5UHN8_9FUNG</name>